<evidence type="ECO:0000313" key="5">
    <source>
        <dbReference type="EMBL" id="PLW77985.1"/>
    </source>
</evidence>
<comment type="cofactor">
    <cofactor evidence="1">
        <name>thiamine diphosphate</name>
        <dbReference type="ChEBI" id="CHEBI:58937"/>
    </cofactor>
</comment>
<dbReference type="EMBL" id="PKUQ01000012">
    <property type="protein sequence ID" value="PLW77985.1"/>
    <property type="molecule type" value="Genomic_DNA"/>
</dbReference>
<dbReference type="RefSeq" id="WP_101533075.1">
    <property type="nucleotide sequence ID" value="NZ_JBFHIU010000062.1"/>
</dbReference>
<evidence type="ECO:0000313" key="6">
    <source>
        <dbReference type="Proteomes" id="UP000234881"/>
    </source>
</evidence>
<dbReference type="PANTHER" id="PTHR47514">
    <property type="entry name" value="TRANSKETOLASE N-TERMINAL SECTION-RELATED"/>
    <property type="match status" value="1"/>
</dbReference>
<name>A0A2N5XU61_9HYPH</name>
<dbReference type="InterPro" id="IPR029061">
    <property type="entry name" value="THDP-binding"/>
</dbReference>
<gene>
    <name evidence="5" type="ORF">C0081_06860</name>
</gene>
<organism evidence="5 6">
    <name type="scientific">Cohaesibacter celericrescens</name>
    <dbReference type="NCBI Taxonomy" id="2067669"/>
    <lineage>
        <taxon>Bacteria</taxon>
        <taxon>Pseudomonadati</taxon>
        <taxon>Pseudomonadota</taxon>
        <taxon>Alphaproteobacteria</taxon>
        <taxon>Hyphomicrobiales</taxon>
        <taxon>Cohaesibacteraceae</taxon>
    </lineage>
</organism>
<dbReference type="OrthoDB" id="8732661at2"/>
<keyword evidence="6" id="KW-1185">Reference proteome</keyword>
<accession>A0A2N5XU61</accession>
<dbReference type="SUPFAM" id="SSF52518">
    <property type="entry name" value="Thiamin diphosphate-binding fold (THDP-binding)"/>
    <property type="match status" value="1"/>
</dbReference>
<feature type="domain" description="Transketolase N-terminal" evidence="4">
    <location>
        <begin position="20"/>
        <end position="262"/>
    </location>
</feature>
<dbReference type="Pfam" id="PF00456">
    <property type="entry name" value="Transketolase_N"/>
    <property type="match status" value="1"/>
</dbReference>
<sequence>MDISELEQKAREVRKRIIRMNSAAGQGHTGGDLSETDILVALYFRILRQIDPTRTNPDRDRFILSKGHGVGGYYCTLAEAGYLEDEDLTTYLGFETRCPGHPVRQKTPCIELNTGALGHGVPVSVGMALSAKRQQKDFRVYVLTGDGELQEGSNWEAALSAQQYCLDNLVVIVDRNRLQLADRTENIIGLEPLADKWRAFGFDVQETQGNDMGSVVSTLEGLDFTCGCPHVVIANTTKGAGISFIEDRPAWHHRVPKGDEVALAIAELEA</sequence>
<reference evidence="5 6" key="1">
    <citation type="submission" date="2018-01" db="EMBL/GenBank/DDBJ databases">
        <title>The draft genome sequence of Cohaesibacter sp. H1304.</title>
        <authorList>
            <person name="Wang N.-N."/>
            <person name="Du Z.-J."/>
        </authorList>
    </citation>
    <scope>NUCLEOTIDE SEQUENCE [LARGE SCALE GENOMIC DNA]</scope>
    <source>
        <strain evidence="5 6">H1304</strain>
    </source>
</reference>
<dbReference type="Proteomes" id="UP000234881">
    <property type="component" value="Unassembled WGS sequence"/>
</dbReference>
<evidence type="ECO:0000256" key="2">
    <source>
        <dbReference type="ARBA" id="ARBA00007131"/>
    </source>
</evidence>
<dbReference type="CDD" id="cd02012">
    <property type="entry name" value="TPP_TK"/>
    <property type="match status" value="1"/>
</dbReference>
<evidence type="ECO:0000259" key="4">
    <source>
        <dbReference type="Pfam" id="PF00456"/>
    </source>
</evidence>
<comment type="caution">
    <text evidence="5">The sequence shown here is derived from an EMBL/GenBank/DDBJ whole genome shotgun (WGS) entry which is preliminary data.</text>
</comment>
<evidence type="ECO:0000256" key="1">
    <source>
        <dbReference type="ARBA" id="ARBA00001964"/>
    </source>
</evidence>
<dbReference type="Gene3D" id="3.40.50.970">
    <property type="match status" value="1"/>
</dbReference>
<keyword evidence="3" id="KW-0786">Thiamine pyrophosphate</keyword>
<proteinExistence type="inferred from homology"/>
<evidence type="ECO:0000256" key="3">
    <source>
        <dbReference type="ARBA" id="ARBA00023052"/>
    </source>
</evidence>
<dbReference type="InterPro" id="IPR005474">
    <property type="entry name" value="Transketolase_N"/>
</dbReference>
<protein>
    <submittedName>
        <fullName evidence="5">Transketolase</fullName>
    </submittedName>
</protein>
<dbReference type="PANTHER" id="PTHR47514:SF1">
    <property type="entry name" value="TRANSKETOLASE N-TERMINAL SECTION-RELATED"/>
    <property type="match status" value="1"/>
</dbReference>
<dbReference type="AlphaFoldDB" id="A0A2N5XU61"/>
<comment type="similarity">
    <text evidence="2">Belongs to the transketolase family.</text>
</comment>